<evidence type="ECO:0000256" key="1">
    <source>
        <dbReference type="ARBA" id="ARBA00009964"/>
    </source>
</evidence>
<dbReference type="AlphaFoldDB" id="A0A240ELU2"/>
<gene>
    <name evidence="3" type="ORF">VTH8203_03310</name>
</gene>
<dbReference type="EMBL" id="OANU01000067">
    <property type="protein sequence ID" value="SNX49662.1"/>
    <property type="molecule type" value="Genomic_DNA"/>
</dbReference>
<dbReference type="Pfam" id="PF01527">
    <property type="entry name" value="HTH_Tnp_1"/>
    <property type="match status" value="1"/>
</dbReference>
<feature type="coiled-coil region" evidence="2">
    <location>
        <begin position="58"/>
        <end position="85"/>
    </location>
</feature>
<evidence type="ECO:0000256" key="2">
    <source>
        <dbReference type="SAM" id="Coils"/>
    </source>
</evidence>
<dbReference type="GO" id="GO:0004803">
    <property type="term" value="F:transposase activity"/>
    <property type="evidence" value="ECO:0007669"/>
    <property type="project" value="InterPro"/>
</dbReference>
<dbReference type="InterPro" id="IPR009057">
    <property type="entry name" value="Homeodomain-like_sf"/>
</dbReference>
<keyword evidence="2" id="KW-0175">Coiled coil</keyword>
<keyword evidence="4" id="KW-1185">Reference proteome</keyword>
<name>A0A240ELU2_9VIBR</name>
<protein>
    <submittedName>
        <fullName evidence="3">Transposase</fullName>
    </submittedName>
</protein>
<dbReference type="InterPro" id="IPR002514">
    <property type="entry name" value="Transposase_8"/>
</dbReference>
<dbReference type="GO" id="GO:0003677">
    <property type="term" value="F:DNA binding"/>
    <property type="evidence" value="ECO:0007669"/>
    <property type="project" value="InterPro"/>
</dbReference>
<evidence type="ECO:0000313" key="3">
    <source>
        <dbReference type="EMBL" id="SNX49662.1"/>
    </source>
</evidence>
<accession>A0A240ELU2</accession>
<dbReference type="GO" id="GO:0006313">
    <property type="term" value="P:DNA transposition"/>
    <property type="evidence" value="ECO:0007669"/>
    <property type="project" value="InterPro"/>
</dbReference>
<comment type="similarity">
    <text evidence="1">Belongs to the transposase 8 family.</text>
</comment>
<organism evidence="3 4">
    <name type="scientific">Vibrio thalassae</name>
    <dbReference type="NCBI Taxonomy" id="1243014"/>
    <lineage>
        <taxon>Bacteria</taxon>
        <taxon>Pseudomonadati</taxon>
        <taxon>Pseudomonadota</taxon>
        <taxon>Gammaproteobacteria</taxon>
        <taxon>Vibrionales</taxon>
        <taxon>Vibrionaceae</taxon>
        <taxon>Vibrio</taxon>
    </lineage>
</organism>
<proteinExistence type="inferred from homology"/>
<sequence length="104" mass="11735">MTSKKKRILRSPEFKAETLKLAEKVGVAAAARQLSLHESQIYGWRKAAKSDTSTSQREKDLAAEMAKLKRQLAEQAKELDIVKKAATYFVYGIHGFYKIKMCNG</sequence>
<dbReference type="Proteomes" id="UP000219336">
    <property type="component" value="Unassembled WGS sequence"/>
</dbReference>
<evidence type="ECO:0000313" key="4">
    <source>
        <dbReference type="Proteomes" id="UP000219336"/>
    </source>
</evidence>
<dbReference type="SUPFAM" id="SSF46689">
    <property type="entry name" value="Homeodomain-like"/>
    <property type="match status" value="1"/>
</dbReference>
<reference evidence="4" key="1">
    <citation type="submission" date="2016-06" db="EMBL/GenBank/DDBJ databases">
        <authorList>
            <person name="Rodrigo-Torres L."/>
            <person name="Arahal R.D."/>
            <person name="Lucena T."/>
        </authorList>
    </citation>
    <scope>NUCLEOTIDE SEQUENCE [LARGE SCALE GENOMIC DNA]</scope>
    <source>
        <strain evidence="4">CECT8203</strain>
    </source>
</reference>